<dbReference type="Proteomes" id="UP000030656">
    <property type="component" value="Unassembled WGS sequence"/>
</dbReference>
<gene>
    <name evidence="1" type="ORF">PFFCH_01572</name>
</gene>
<sequence>MNGKLIYITVFNLYYEYHIKYHKNMDTQIYVIYLY</sequence>
<organism evidence="1 2">
    <name type="scientific">Plasmodium falciparum FCH/4</name>
    <dbReference type="NCBI Taxonomy" id="1036724"/>
    <lineage>
        <taxon>Eukaryota</taxon>
        <taxon>Sar</taxon>
        <taxon>Alveolata</taxon>
        <taxon>Apicomplexa</taxon>
        <taxon>Aconoidasida</taxon>
        <taxon>Haemosporida</taxon>
        <taxon>Plasmodiidae</taxon>
        <taxon>Plasmodium</taxon>
        <taxon>Plasmodium (Laverania)</taxon>
    </lineage>
</organism>
<accession>A0A024VRE4</accession>
<reference evidence="1 2" key="1">
    <citation type="submission" date="2013-02" db="EMBL/GenBank/DDBJ databases">
        <title>The Genome Annotation of Plasmodium falciparum FCH/4.</title>
        <authorList>
            <consortium name="The Broad Institute Genome Sequencing Platform"/>
            <consortium name="The Broad Institute Genome Sequencing Center for Infectious Disease"/>
            <person name="Neafsey D."/>
            <person name="Hoffman S."/>
            <person name="Volkman S."/>
            <person name="Rosenthal P."/>
            <person name="Walker B."/>
            <person name="Young S.K."/>
            <person name="Zeng Q."/>
            <person name="Gargeya S."/>
            <person name="Fitzgerald M."/>
            <person name="Haas B."/>
            <person name="Abouelleil A."/>
            <person name="Allen A.W."/>
            <person name="Alvarado L."/>
            <person name="Arachchi H.M."/>
            <person name="Berlin A.M."/>
            <person name="Chapman S.B."/>
            <person name="Gainer-Dewar J."/>
            <person name="Goldberg J."/>
            <person name="Griggs A."/>
            <person name="Gujja S."/>
            <person name="Hansen M."/>
            <person name="Howarth C."/>
            <person name="Imamovic A."/>
            <person name="Ireland A."/>
            <person name="Larimer J."/>
            <person name="McCowan C."/>
            <person name="Murphy C."/>
            <person name="Pearson M."/>
            <person name="Poon T.W."/>
            <person name="Priest M."/>
            <person name="Roberts A."/>
            <person name="Saif S."/>
            <person name="Shea T."/>
            <person name="Sisk P."/>
            <person name="Sykes S."/>
            <person name="Wortman J."/>
            <person name="Nusbaum C."/>
            <person name="Birren B."/>
        </authorList>
    </citation>
    <scope>NUCLEOTIDE SEQUENCE [LARGE SCALE GENOMIC DNA]</scope>
    <source>
        <strain evidence="1 2">FCH/4</strain>
    </source>
</reference>
<evidence type="ECO:0000313" key="1">
    <source>
        <dbReference type="EMBL" id="ETW31037.1"/>
    </source>
</evidence>
<proteinExistence type="predicted"/>
<reference evidence="1 2" key="2">
    <citation type="submission" date="2013-02" db="EMBL/GenBank/DDBJ databases">
        <title>The Genome Sequence of Plasmodium falciparum FCH/4.</title>
        <authorList>
            <consortium name="The Broad Institute Genome Sequencing Platform"/>
            <consortium name="The Broad Institute Genome Sequencing Center for Infectious Disease"/>
            <person name="Neafsey D."/>
            <person name="Cheeseman I."/>
            <person name="Volkman S."/>
            <person name="Adams J."/>
            <person name="Walker B."/>
            <person name="Young S.K."/>
            <person name="Zeng Q."/>
            <person name="Gargeya S."/>
            <person name="Fitzgerald M."/>
            <person name="Haas B."/>
            <person name="Abouelleil A."/>
            <person name="Alvarado L."/>
            <person name="Arachchi H.M."/>
            <person name="Berlin A.M."/>
            <person name="Chapman S.B."/>
            <person name="Dewar J."/>
            <person name="Goldberg J."/>
            <person name="Griggs A."/>
            <person name="Gujja S."/>
            <person name="Hansen M."/>
            <person name="Howarth C."/>
            <person name="Imamovic A."/>
            <person name="Larimer J."/>
            <person name="McCowan C."/>
            <person name="Murphy C."/>
            <person name="Neiman D."/>
            <person name="Pearson M."/>
            <person name="Priest M."/>
            <person name="Roberts A."/>
            <person name="Saif S."/>
            <person name="Shea T."/>
            <person name="Sisk P."/>
            <person name="Sykes S."/>
            <person name="Wortman J."/>
            <person name="Nusbaum C."/>
            <person name="Birren B."/>
        </authorList>
    </citation>
    <scope>NUCLEOTIDE SEQUENCE [LARGE SCALE GENOMIC DNA]</scope>
    <source>
        <strain evidence="1 2">FCH/4</strain>
    </source>
</reference>
<name>A0A024VRE4_PLAFA</name>
<protein>
    <submittedName>
        <fullName evidence="1">Uncharacterized protein</fullName>
    </submittedName>
</protein>
<dbReference type="EMBL" id="KI927875">
    <property type="protein sequence ID" value="ETW31037.1"/>
    <property type="molecule type" value="Genomic_DNA"/>
</dbReference>
<evidence type="ECO:0000313" key="2">
    <source>
        <dbReference type="Proteomes" id="UP000030656"/>
    </source>
</evidence>
<dbReference type="AlphaFoldDB" id="A0A024VRE4"/>